<evidence type="ECO:0000259" key="2">
    <source>
        <dbReference type="Pfam" id="PF13144"/>
    </source>
</evidence>
<protein>
    <submittedName>
        <fullName evidence="3">Unannotated protein</fullName>
    </submittedName>
</protein>
<feature type="transmembrane region" description="Helical" evidence="1">
    <location>
        <begin position="12"/>
        <end position="35"/>
    </location>
</feature>
<dbReference type="AlphaFoldDB" id="A0A6J6GLZ0"/>
<keyword evidence="1" id="KW-0812">Transmembrane</keyword>
<keyword evidence="1" id="KW-0472">Membrane</keyword>
<evidence type="ECO:0000313" key="3">
    <source>
        <dbReference type="EMBL" id="CAB4600753.1"/>
    </source>
</evidence>
<dbReference type="CDD" id="cd11614">
    <property type="entry name" value="SAF_CpaB_FlgA_like"/>
    <property type="match status" value="1"/>
</dbReference>
<gene>
    <name evidence="3" type="ORF">UFOPK1852_00038</name>
</gene>
<organism evidence="3">
    <name type="scientific">freshwater metagenome</name>
    <dbReference type="NCBI Taxonomy" id="449393"/>
    <lineage>
        <taxon>unclassified sequences</taxon>
        <taxon>metagenomes</taxon>
        <taxon>ecological metagenomes</taxon>
    </lineage>
</organism>
<feature type="domain" description="Flagella basal body P-ring formation protein FlgA SAF" evidence="2">
    <location>
        <begin position="42"/>
        <end position="102"/>
    </location>
</feature>
<dbReference type="EMBL" id="CAEZUS010000003">
    <property type="protein sequence ID" value="CAB4600753.1"/>
    <property type="molecule type" value="Genomic_DNA"/>
</dbReference>
<keyword evidence="1" id="KW-1133">Transmembrane helix</keyword>
<dbReference type="InterPro" id="IPR017585">
    <property type="entry name" value="SAF_FlgA"/>
</dbReference>
<evidence type="ECO:0000256" key="1">
    <source>
        <dbReference type="SAM" id="Phobius"/>
    </source>
</evidence>
<name>A0A6J6GLZ0_9ZZZZ</name>
<accession>A0A6J6GLZ0</accession>
<sequence length="202" mass="21703">MTFMSTKKSTTRARFLIAISLMVVSILSSVLISILSNQKGSYLIATRELTPGQQISVSDIEIVNVNVAALANTYLTADQNPVGSIVINRIPRRSLIANQSISTKTDLINSAELSLTVRAIDLPANIAAGDRISIYLLEDAEPGAFPSDPELVLSDIYLGIIERKNSNFGSEAAITIAIGRNEIADVLRATTYGRLVVVKLNG</sequence>
<reference evidence="3" key="1">
    <citation type="submission" date="2020-05" db="EMBL/GenBank/DDBJ databases">
        <authorList>
            <person name="Chiriac C."/>
            <person name="Salcher M."/>
            <person name="Ghai R."/>
            <person name="Kavagutti S V."/>
        </authorList>
    </citation>
    <scope>NUCLEOTIDE SEQUENCE</scope>
</reference>
<proteinExistence type="predicted"/>
<dbReference type="Pfam" id="PF13144">
    <property type="entry name" value="ChapFlgA"/>
    <property type="match status" value="1"/>
</dbReference>